<gene>
    <name evidence="2" type="ORF">R3P38DRAFT_2815609</name>
</gene>
<protein>
    <submittedName>
        <fullName evidence="2">Uncharacterized protein</fullName>
    </submittedName>
</protein>
<feature type="region of interest" description="Disordered" evidence="1">
    <location>
        <begin position="323"/>
        <end position="373"/>
    </location>
</feature>
<name>A0AAV9Z0Z0_9AGAR</name>
<reference evidence="2 3" key="1">
    <citation type="journal article" date="2024" name="J Genomics">
        <title>Draft genome sequencing and assembly of Favolaschia claudopus CIRM-BRFM 2984 isolated from oak limbs.</title>
        <authorList>
            <person name="Navarro D."/>
            <person name="Drula E."/>
            <person name="Chaduli D."/>
            <person name="Cazenave R."/>
            <person name="Ahrendt S."/>
            <person name="Wang J."/>
            <person name="Lipzen A."/>
            <person name="Daum C."/>
            <person name="Barry K."/>
            <person name="Grigoriev I.V."/>
            <person name="Favel A."/>
            <person name="Rosso M.N."/>
            <person name="Martin F."/>
        </authorList>
    </citation>
    <scope>NUCLEOTIDE SEQUENCE [LARGE SCALE GENOMIC DNA]</scope>
    <source>
        <strain evidence="2 3">CIRM-BRFM 2984</strain>
    </source>
</reference>
<sequence>MSTPRHLPQHPAIARRWQANGKRLTRWPPPTRFLHCARYILGQLRNQYLSLSFTGVPRGHWTRIFYRRCTMLSCINRDKTPFTIYCKLVPLTPTATTLECIECKTGFLNCFERDSWGASSSKFPGLSRSATLRAPLPNQQESESAPTFLGRGSNITKYHSKKPPTRKLLRRTTKVAANHAATAEIVLEYTDTSLKRSIGSDVEGAVNPKKLTELSAYDLLLGTFGARLRCSGSYSQGLILPGYINQQNAAARVFKTKSESVVKEDTGNTLKWLHAHASMTEGPDVSFYHDRRTRIGVKLNREGSKKIPATILVKRTVLAKEEEPLKRHGLKNAKGLKPSSRRRQDTGESQHTRAESRESVVGGGVRESQIISM</sequence>
<comment type="caution">
    <text evidence="2">The sequence shown here is derived from an EMBL/GenBank/DDBJ whole genome shotgun (WGS) entry which is preliminary data.</text>
</comment>
<evidence type="ECO:0000313" key="2">
    <source>
        <dbReference type="EMBL" id="KAK6966942.1"/>
    </source>
</evidence>
<keyword evidence="3" id="KW-1185">Reference proteome</keyword>
<proteinExistence type="predicted"/>
<dbReference type="EMBL" id="JAWWNJ010000250">
    <property type="protein sequence ID" value="KAK6966942.1"/>
    <property type="molecule type" value="Genomic_DNA"/>
</dbReference>
<accession>A0AAV9Z0Z0</accession>
<evidence type="ECO:0000313" key="3">
    <source>
        <dbReference type="Proteomes" id="UP001362999"/>
    </source>
</evidence>
<evidence type="ECO:0000256" key="1">
    <source>
        <dbReference type="SAM" id="MobiDB-lite"/>
    </source>
</evidence>
<dbReference type="Proteomes" id="UP001362999">
    <property type="component" value="Unassembled WGS sequence"/>
</dbReference>
<feature type="compositionally biased region" description="Basic and acidic residues" evidence="1">
    <location>
        <begin position="342"/>
        <end position="358"/>
    </location>
</feature>
<organism evidence="2 3">
    <name type="scientific">Favolaschia claudopus</name>
    <dbReference type="NCBI Taxonomy" id="2862362"/>
    <lineage>
        <taxon>Eukaryota</taxon>
        <taxon>Fungi</taxon>
        <taxon>Dikarya</taxon>
        <taxon>Basidiomycota</taxon>
        <taxon>Agaricomycotina</taxon>
        <taxon>Agaricomycetes</taxon>
        <taxon>Agaricomycetidae</taxon>
        <taxon>Agaricales</taxon>
        <taxon>Marasmiineae</taxon>
        <taxon>Mycenaceae</taxon>
        <taxon>Favolaschia</taxon>
    </lineage>
</organism>
<dbReference type="AlphaFoldDB" id="A0AAV9Z0Z0"/>